<evidence type="ECO:0000313" key="2">
    <source>
        <dbReference type="Proteomes" id="UP000254764"/>
    </source>
</evidence>
<organism evidence="1 2">
    <name type="scientific">Ciceribacter selenitireducens ATCC BAA-1503</name>
    <dbReference type="NCBI Taxonomy" id="1336235"/>
    <lineage>
        <taxon>Bacteria</taxon>
        <taxon>Pseudomonadati</taxon>
        <taxon>Pseudomonadota</taxon>
        <taxon>Alphaproteobacteria</taxon>
        <taxon>Hyphomicrobiales</taxon>
        <taxon>Rhizobiaceae</taxon>
        <taxon>Ciceribacter</taxon>
    </lineage>
</organism>
<name>A0A376ALF0_9HYPH</name>
<evidence type="ECO:0008006" key="3">
    <source>
        <dbReference type="Google" id="ProtNLM"/>
    </source>
</evidence>
<dbReference type="EMBL" id="UEYP01000007">
    <property type="protein sequence ID" value="SSC68497.1"/>
    <property type="molecule type" value="Genomic_DNA"/>
</dbReference>
<reference evidence="2" key="1">
    <citation type="submission" date="2018-07" db="EMBL/GenBank/DDBJ databases">
        <authorList>
            <person name="Peiro R."/>
            <person name="Begona"/>
            <person name="Cbmso G."/>
            <person name="Lopez M."/>
            <person name="Gonzalez S."/>
        </authorList>
    </citation>
    <scope>NUCLEOTIDE SEQUENCE [LARGE SCALE GENOMIC DNA]</scope>
</reference>
<sequence>MGDRVLLRDGISGTSRNRQACRIITVLPAEHGEPEYRVRFDAENFERRVTLSDIDGIETSLGTVEKQQQATVKAEPWLKPSSIRVGR</sequence>
<gene>
    <name evidence="1" type="ORF">RHIZ70_4205</name>
</gene>
<accession>A0A376ALF0</accession>
<dbReference type="AlphaFoldDB" id="A0A376ALF0"/>
<dbReference type="STRING" id="1336235.GCA_000518785_02797"/>
<protein>
    <recommendedName>
        <fullName evidence="3">Cold-shock protein</fullName>
    </recommendedName>
</protein>
<keyword evidence="2" id="KW-1185">Reference proteome</keyword>
<dbReference type="Proteomes" id="UP000254764">
    <property type="component" value="Unassembled WGS sequence"/>
</dbReference>
<evidence type="ECO:0000313" key="1">
    <source>
        <dbReference type="EMBL" id="SSC68497.1"/>
    </source>
</evidence>
<proteinExistence type="predicted"/>